<feature type="signal peptide" evidence="16">
    <location>
        <begin position="1"/>
        <end position="16"/>
    </location>
</feature>
<name>A0A6A5X3E0_9PLEO</name>
<evidence type="ECO:0000256" key="12">
    <source>
        <dbReference type="ARBA" id="ARBA00023326"/>
    </source>
</evidence>
<evidence type="ECO:0000256" key="11">
    <source>
        <dbReference type="ARBA" id="ARBA00023277"/>
    </source>
</evidence>
<evidence type="ECO:0000256" key="4">
    <source>
        <dbReference type="ARBA" id="ARBA00022723"/>
    </source>
</evidence>
<evidence type="ECO:0000313" key="18">
    <source>
        <dbReference type="EMBL" id="KAF2007432.1"/>
    </source>
</evidence>
<organism evidence="18 19">
    <name type="scientific">Amniculicola lignicola CBS 123094</name>
    <dbReference type="NCBI Taxonomy" id="1392246"/>
    <lineage>
        <taxon>Eukaryota</taxon>
        <taxon>Fungi</taxon>
        <taxon>Dikarya</taxon>
        <taxon>Ascomycota</taxon>
        <taxon>Pezizomycotina</taxon>
        <taxon>Dothideomycetes</taxon>
        <taxon>Pleosporomycetidae</taxon>
        <taxon>Pleosporales</taxon>
        <taxon>Amniculicolaceae</taxon>
        <taxon>Amniculicola</taxon>
    </lineage>
</organism>
<dbReference type="Proteomes" id="UP000799779">
    <property type="component" value="Unassembled WGS sequence"/>
</dbReference>
<evidence type="ECO:0000259" key="17">
    <source>
        <dbReference type="Pfam" id="PF03443"/>
    </source>
</evidence>
<keyword evidence="7" id="KW-0560">Oxidoreductase</keyword>
<dbReference type="Gene3D" id="2.70.50.70">
    <property type="match status" value="1"/>
</dbReference>
<dbReference type="InterPro" id="IPR005103">
    <property type="entry name" value="AA9_LPMO"/>
</dbReference>
<comment type="cofactor">
    <cofactor evidence="1">
        <name>Cu(2+)</name>
        <dbReference type="ChEBI" id="CHEBI:29036"/>
    </cofactor>
</comment>
<sequence length="229" mass="24145">MKSFLLPLLAATSATAHYTFPALVANGASTTDWQYVRKTTNYQSNGPVTDVSSNQIRCYELSPGSGVKTYEVKAGDSVGFVAKSSISHPGPLMFYMAKVPSDKTADTWDGSGNVWFKIYEQGATISSAGMAWASQGKSSVSVPIPKSLPSGEYLFRIEHIGLHSAGSVGGAQFYISCAQLKVTGGGSGSPSPLVSFPGAYKATDPGIQINIYYPIPASYTPPGPRPWTG</sequence>
<evidence type="ECO:0000256" key="3">
    <source>
        <dbReference type="ARBA" id="ARBA00022525"/>
    </source>
</evidence>
<evidence type="ECO:0000256" key="16">
    <source>
        <dbReference type="SAM" id="SignalP"/>
    </source>
</evidence>
<dbReference type="GO" id="GO:0004497">
    <property type="term" value="F:monooxygenase activity"/>
    <property type="evidence" value="ECO:0007669"/>
    <property type="project" value="UniProtKB-KW"/>
</dbReference>
<evidence type="ECO:0000256" key="6">
    <source>
        <dbReference type="ARBA" id="ARBA00023001"/>
    </source>
</evidence>
<dbReference type="InterPro" id="IPR049892">
    <property type="entry name" value="AA9"/>
</dbReference>
<dbReference type="CDD" id="cd21175">
    <property type="entry name" value="LPMO_AA9"/>
    <property type="match status" value="1"/>
</dbReference>
<feature type="chain" id="PRO_5025568996" description="lytic cellulose monooxygenase (C4-dehydrogenating)" evidence="16">
    <location>
        <begin position="17"/>
        <end position="229"/>
    </location>
</feature>
<keyword evidence="8" id="KW-0186">Copper</keyword>
<evidence type="ECO:0000256" key="1">
    <source>
        <dbReference type="ARBA" id="ARBA00001973"/>
    </source>
</evidence>
<keyword evidence="10" id="KW-1015">Disulfide bond</keyword>
<dbReference type="EC" id="1.14.99.56" evidence="15"/>
<keyword evidence="11" id="KW-0119">Carbohydrate metabolism</keyword>
<dbReference type="GO" id="GO:0046872">
    <property type="term" value="F:metal ion binding"/>
    <property type="evidence" value="ECO:0007669"/>
    <property type="project" value="UniProtKB-KW"/>
</dbReference>
<dbReference type="GO" id="GO:0030245">
    <property type="term" value="P:cellulose catabolic process"/>
    <property type="evidence" value="ECO:0007669"/>
    <property type="project" value="UniProtKB-KW"/>
</dbReference>
<evidence type="ECO:0000256" key="15">
    <source>
        <dbReference type="ARBA" id="ARBA00047174"/>
    </source>
</evidence>
<evidence type="ECO:0000256" key="10">
    <source>
        <dbReference type="ARBA" id="ARBA00023157"/>
    </source>
</evidence>
<dbReference type="Pfam" id="PF03443">
    <property type="entry name" value="AA9"/>
    <property type="match status" value="1"/>
</dbReference>
<dbReference type="PANTHER" id="PTHR33353:SF10">
    <property type="entry name" value="ENDO-BETA-1,4-GLUCANASE D"/>
    <property type="match status" value="1"/>
</dbReference>
<keyword evidence="5 16" id="KW-0732">Signal</keyword>
<evidence type="ECO:0000256" key="8">
    <source>
        <dbReference type="ARBA" id="ARBA00023008"/>
    </source>
</evidence>
<evidence type="ECO:0000256" key="5">
    <source>
        <dbReference type="ARBA" id="ARBA00022729"/>
    </source>
</evidence>
<dbReference type="EMBL" id="ML977557">
    <property type="protein sequence ID" value="KAF2007432.1"/>
    <property type="molecule type" value="Genomic_DNA"/>
</dbReference>
<keyword evidence="6" id="KW-0136">Cellulose degradation</keyword>
<keyword evidence="9 18" id="KW-0503">Monooxygenase</keyword>
<accession>A0A6A5X3E0</accession>
<keyword evidence="4" id="KW-0479">Metal-binding</keyword>
<evidence type="ECO:0000313" key="19">
    <source>
        <dbReference type="Proteomes" id="UP000799779"/>
    </source>
</evidence>
<evidence type="ECO:0000256" key="14">
    <source>
        <dbReference type="ARBA" id="ARBA00045077"/>
    </source>
</evidence>
<dbReference type="GO" id="GO:0005576">
    <property type="term" value="C:extracellular region"/>
    <property type="evidence" value="ECO:0007669"/>
    <property type="project" value="UniProtKB-SubCell"/>
</dbReference>
<evidence type="ECO:0000256" key="7">
    <source>
        <dbReference type="ARBA" id="ARBA00023002"/>
    </source>
</evidence>
<keyword evidence="3" id="KW-0964">Secreted</keyword>
<comment type="subcellular location">
    <subcellularLocation>
        <location evidence="2">Secreted</location>
    </subcellularLocation>
</comment>
<keyword evidence="19" id="KW-1185">Reference proteome</keyword>
<dbReference type="AlphaFoldDB" id="A0A6A5X3E0"/>
<keyword evidence="12" id="KW-0624">Polysaccharide degradation</keyword>
<reference evidence="18" key="1">
    <citation type="journal article" date="2020" name="Stud. Mycol.">
        <title>101 Dothideomycetes genomes: a test case for predicting lifestyles and emergence of pathogens.</title>
        <authorList>
            <person name="Haridas S."/>
            <person name="Albert R."/>
            <person name="Binder M."/>
            <person name="Bloem J."/>
            <person name="Labutti K."/>
            <person name="Salamov A."/>
            <person name="Andreopoulos B."/>
            <person name="Baker S."/>
            <person name="Barry K."/>
            <person name="Bills G."/>
            <person name="Bluhm B."/>
            <person name="Cannon C."/>
            <person name="Castanera R."/>
            <person name="Culley D."/>
            <person name="Daum C."/>
            <person name="Ezra D."/>
            <person name="Gonzalez J."/>
            <person name="Henrissat B."/>
            <person name="Kuo A."/>
            <person name="Liang C."/>
            <person name="Lipzen A."/>
            <person name="Lutzoni F."/>
            <person name="Magnuson J."/>
            <person name="Mondo S."/>
            <person name="Nolan M."/>
            <person name="Ohm R."/>
            <person name="Pangilinan J."/>
            <person name="Park H.-J."/>
            <person name="Ramirez L."/>
            <person name="Alfaro M."/>
            <person name="Sun H."/>
            <person name="Tritt A."/>
            <person name="Yoshinaga Y."/>
            <person name="Zwiers L.-H."/>
            <person name="Turgeon B."/>
            <person name="Goodwin S."/>
            <person name="Spatafora J."/>
            <person name="Crous P."/>
            <person name="Grigoriev I."/>
        </authorList>
    </citation>
    <scope>NUCLEOTIDE SEQUENCE</scope>
    <source>
        <strain evidence="18">CBS 123094</strain>
    </source>
</reference>
<evidence type="ECO:0000256" key="9">
    <source>
        <dbReference type="ARBA" id="ARBA00023033"/>
    </source>
</evidence>
<gene>
    <name evidence="18" type="ORF">P154DRAFT_592802</name>
</gene>
<proteinExistence type="inferred from homology"/>
<comment type="similarity">
    <text evidence="13">Belongs to the polysaccharide monooxygenase AA9 family.</text>
</comment>
<dbReference type="OrthoDB" id="5271017at2759"/>
<evidence type="ECO:0000256" key="13">
    <source>
        <dbReference type="ARBA" id="ARBA00044502"/>
    </source>
</evidence>
<comment type="catalytic activity">
    <reaction evidence="14">
        <text>[(1-&gt;4)-beta-D-glucosyl]n+m + reduced acceptor + O2 = 4-dehydro-beta-D-glucosyl-[(1-&gt;4)-beta-D-glucosyl]n-1 + [(1-&gt;4)-beta-D-glucosyl]m + acceptor + H2O.</text>
        <dbReference type="EC" id="1.14.99.56"/>
    </reaction>
</comment>
<protein>
    <recommendedName>
        <fullName evidence="15">lytic cellulose monooxygenase (C4-dehydrogenating)</fullName>
        <ecNumber evidence="15">1.14.99.56</ecNumber>
    </recommendedName>
</protein>
<dbReference type="PANTHER" id="PTHR33353">
    <property type="entry name" value="PUTATIVE (AFU_ORTHOLOGUE AFUA_1G12560)-RELATED"/>
    <property type="match status" value="1"/>
</dbReference>
<feature type="domain" description="Auxiliary Activity family 9 catalytic" evidence="17">
    <location>
        <begin position="17"/>
        <end position="215"/>
    </location>
</feature>
<evidence type="ECO:0000256" key="2">
    <source>
        <dbReference type="ARBA" id="ARBA00004613"/>
    </source>
</evidence>